<dbReference type="InParanoid" id="A0A409X7E7"/>
<comment type="caution">
    <text evidence="2">The sequence shown here is derived from an EMBL/GenBank/DDBJ whole genome shotgun (WGS) entry which is preliminary data.</text>
</comment>
<dbReference type="EMBL" id="NHYD01002450">
    <property type="protein sequence ID" value="PPQ86647.1"/>
    <property type="molecule type" value="Genomic_DNA"/>
</dbReference>
<dbReference type="GO" id="GO:0010181">
    <property type="term" value="F:FMN binding"/>
    <property type="evidence" value="ECO:0007669"/>
    <property type="project" value="InterPro"/>
</dbReference>
<dbReference type="Proteomes" id="UP000283269">
    <property type="component" value="Unassembled WGS sequence"/>
</dbReference>
<gene>
    <name evidence="2" type="ORF">CVT25_006831</name>
</gene>
<dbReference type="InterPro" id="IPR013785">
    <property type="entry name" value="Aldolase_TIM"/>
</dbReference>
<organism evidence="2 3">
    <name type="scientific">Psilocybe cyanescens</name>
    <dbReference type="NCBI Taxonomy" id="93625"/>
    <lineage>
        <taxon>Eukaryota</taxon>
        <taxon>Fungi</taxon>
        <taxon>Dikarya</taxon>
        <taxon>Basidiomycota</taxon>
        <taxon>Agaricomycotina</taxon>
        <taxon>Agaricomycetes</taxon>
        <taxon>Agaricomycetidae</taxon>
        <taxon>Agaricales</taxon>
        <taxon>Agaricineae</taxon>
        <taxon>Strophariaceae</taxon>
        <taxon>Psilocybe</taxon>
    </lineage>
</organism>
<dbReference type="OrthoDB" id="276546at2759"/>
<name>A0A409X7E7_PSICY</name>
<reference evidence="2 3" key="1">
    <citation type="journal article" date="2018" name="Evol. Lett.">
        <title>Horizontal gene cluster transfer increased hallucinogenic mushroom diversity.</title>
        <authorList>
            <person name="Reynolds H.T."/>
            <person name="Vijayakumar V."/>
            <person name="Gluck-Thaler E."/>
            <person name="Korotkin H.B."/>
            <person name="Matheny P.B."/>
            <person name="Slot J.C."/>
        </authorList>
    </citation>
    <scope>NUCLEOTIDE SEQUENCE [LARGE SCALE GENOMIC DNA]</scope>
    <source>
        <strain evidence="2 3">2631</strain>
    </source>
</reference>
<evidence type="ECO:0000313" key="3">
    <source>
        <dbReference type="Proteomes" id="UP000283269"/>
    </source>
</evidence>
<dbReference type="STRING" id="93625.A0A409X7E7"/>
<evidence type="ECO:0000259" key="1">
    <source>
        <dbReference type="Pfam" id="PF00724"/>
    </source>
</evidence>
<dbReference type="SUPFAM" id="SSF51395">
    <property type="entry name" value="FMN-linked oxidoreductases"/>
    <property type="match status" value="1"/>
</dbReference>
<dbReference type="InterPro" id="IPR001155">
    <property type="entry name" value="OxRdtase_FMN_N"/>
</dbReference>
<dbReference type="Gene3D" id="3.20.20.70">
    <property type="entry name" value="Aldolase class I"/>
    <property type="match status" value="1"/>
</dbReference>
<protein>
    <recommendedName>
        <fullName evidence="1">NADH:flavin oxidoreductase/NADH oxidase N-terminal domain-containing protein</fullName>
    </recommendedName>
</protein>
<accession>A0A409X7E7</accession>
<evidence type="ECO:0000313" key="2">
    <source>
        <dbReference type="EMBL" id="PPQ86647.1"/>
    </source>
</evidence>
<keyword evidence="3" id="KW-1185">Reference proteome</keyword>
<dbReference type="Pfam" id="PF00724">
    <property type="entry name" value="Oxidored_FMN"/>
    <property type="match status" value="1"/>
</dbReference>
<dbReference type="GO" id="GO:0016491">
    <property type="term" value="F:oxidoreductase activity"/>
    <property type="evidence" value="ECO:0007669"/>
    <property type="project" value="InterPro"/>
</dbReference>
<dbReference type="AlphaFoldDB" id="A0A409X7E7"/>
<proteinExistence type="predicted"/>
<dbReference type="PANTHER" id="PTHR22893:SF91">
    <property type="entry name" value="NADPH DEHYDROGENASE 2-RELATED"/>
    <property type="match status" value="1"/>
</dbReference>
<feature type="domain" description="NADH:flavin oxidoreductase/NADH oxidase N-terminal" evidence="1">
    <location>
        <begin position="9"/>
        <end position="371"/>
    </location>
</feature>
<dbReference type="PANTHER" id="PTHR22893">
    <property type="entry name" value="NADH OXIDOREDUCTASE-RELATED"/>
    <property type="match status" value="1"/>
</dbReference>
<sequence length="397" mass="43390">MATSTGKALFTPLQIGSITLKNRILMSAMTRNRALNTYPNDLLKEYYVQRTVGGAGLIVSEGILITRQGTEWPHAPGIWDEKHVAGWKNITDAVHQVEGKIYAQVIELIGRIAHPDAPEQKLAGVPVYAPSAIAARGGKYRFLPGEPGNVTVGLMQALSASSASNIVFLIKPTAIDDPRKIIEHYKKAAINAKAAGFDGVEVHAANGYLITQFLDSTSNKRTDEWGGSIENRSRFGLEVLKAVVEIFGPDVAVKISPNGGYNDVGMPLQETLDTFSYFITEADKLGLSYITLVQYHPYFDVVFDGVSRATKHDVIEPYAHLIKNAKVFLNSGVTPEDGEKLVASGKVDGIFIGTNWINHPDVAKRVEHGKPWDNKLNFMTLQSNDAAGYTDYPSAEY</sequence>
<dbReference type="InterPro" id="IPR045247">
    <property type="entry name" value="Oye-like"/>
</dbReference>